<dbReference type="Proteomes" id="UP000257109">
    <property type="component" value="Unassembled WGS sequence"/>
</dbReference>
<reference evidence="2" key="1">
    <citation type="submission" date="2018-05" db="EMBL/GenBank/DDBJ databases">
        <title>Draft genome of Mucuna pruriens seed.</title>
        <authorList>
            <person name="Nnadi N.E."/>
            <person name="Vos R."/>
            <person name="Hasami M.H."/>
            <person name="Devisetty U.K."/>
            <person name="Aguiy J.C."/>
        </authorList>
    </citation>
    <scope>NUCLEOTIDE SEQUENCE [LARGE SCALE GENOMIC DNA]</scope>
    <source>
        <strain evidence="2">JCA_2017</strain>
    </source>
</reference>
<comment type="caution">
    <text evidence="2">The sequence shown here is derived from an EMBL/GenBank/DDBJ whole genome shotgun (WGS) entry which is preliminary data.</text>
</comment>
<dbReference type="InterPro" id="IPR025476">
    <property type="entry name" value="Helitron_helicase-like"/>
</dbReference>
<dbReference type="OrthoDB" id="1745429at2759"/>
<name>A0A371H169_MUCPR</name>
<feature type="domain" description="Helitron helicase-like" evidence="1">
    <location>
        <begin position="134"/>
        <end position="188"/>
    </location>
</feature>
<sequence length="199" mass="23554">MNVSDMSICCKFCNFMETVQNFSNFTYMTLKMKIKIGYCVLGIDSYCYLPHELQMIYETHTTFILMQHLLLFPYDNGYQKNIVFSYASKSSRMDKRKHISPHEFILFYHPCLLVVIDTCSTIVKMLWLNIGRLHAYDKSGVTCILFHIKLEQLMHNLKKDNFFGKVNACMMYIAEFQKHDLLHAHILLWLGYKDIFETP</sequence>
<feature type="non-terminal residue" evidence="2">
    <location>
        <position position="199"/>
    </location>
</feature>
<accession>A0A371H169</accession>
<dbReference type="Pfam" id="PF14214">
    <property type="entry name" value="Helitron_like_N"/>
    <property type="match status" value="1"/>
</dbReference>
<gene>
    <name evidence="2" type="ORF">CR513_20766</name>
</gene>
<evidence type="ECO:0000259" key="1">
    <source>
        <dbReference type="Pfam" id="PF14214"/>
    </source>
</evidence>
<evidence type="ECO:0000313" key="3">
    <source>
        <dbReference type="Proteomes" id="UP000257109"/>
    </source>
</evidence>
<protein>
    <recommendedName>
        <fullName evidence="1">Helitron helicase-like domain-containing protein</fullName>
    </recommendedName>
</protein>
<dbReference type="AlphaFoldDB" id="A0A371H169"/>
<keyword evidence="3" id="KW-1185">Reference proteome</keyword>
<evidence type="ECO:0000313" key="2">
    <source>
        <dbReference type="EMBL" id="RDX96564.1"/>
    </source>
</evidence>
<proteinExistence type="predicted"/>
<organism evidence="2 3">
    <name type="scientific">Mucuna pruriens</name>
    <name type="common">Velvet bean</name>
    <name type="synonym">Dolichos pruriens</name>
    <dbReference type="NCBI Taxonomy" id="157652"/>
    <lineage>
        <taxon>Eukaryota</taxon>
        <taxon>Viridiplantae</taxon>
        <taxon>Streptophyta</taxon>
        <taxon>Embryophyta</taxon>
        <taxon>Tracheophyta</taxon>
        <taxon>Spermatophyta</taxon>
        <taxon>Magnoliopsida</taxon>
        <taxon>eudicotyledons</taxon>
        <taxon>Gunneridae</taxon>
        <taxon>Pentapetalae</taxon>
        <taxon>rosids</taxon>
        <taxon>fabids</taxon>
        <taxon>Fabales</taxon>
        <taxon>Fabaceae</taxon>
        <taxon>Papilionoideae</taxon>
        <taxon>50 kb inversion clade</taxon>
        <taxon>NPAAA clade</taxon>
        <taxon>indigoferoid/millettioid clade</taxon>
        <taxon>Phaseoleae</taxon>
        <taxon>Mucuna</taxon>
    </lineage>
</organism>
<dbReference type="EMBL" id="QJKJ01003854">
    <property type="protein sequence ID" value="RDX96564.1"/>
    <property type="molecule type" value="Genomic_DNA"/>
</dbReference>